<dbReference type="EMBL" id="CP092884">
    <property type="protein sequence ID" value="UYV82979.1"/>
    <property type="molecule type" value="Genomic_DNA"/>
</dbReference>
<protein>
    <recommendedName>
        <fullName evidence="3">CUB domain-containing protein</fullName>
    </recommendedName>
</protein>
<dbReference type="InterPro" id="IPR000859">
    <property type="entry name" value="CUB_dom"/>
</dbReference>
<sequence>MCAGGQCDQTIRDEEGWIFSPGYPSDYPPSRICSYVVQRANPRTCNLEMTVIDFDLESTEGCFADYLEVEGGQRLCGGLAAGTKNGGSCDQFISSYLATVYSPGYPRSYPSNSQCSFTVKRAGPSVCRFTMDFRAFELEYSPACWKDFLELPDGTRLCGAVNPGKRALAFPEGSDLAVIKFVTDSYGAGTGFDVEIAQIPDSCGTAPLLPGPPTAVIPGPRPGSCDQMVAGLTGRFSSPGFPGPYPPLQQCTLTIRRAGPSVCRVELDIRRLDLERGPEGCSRDFLLLPDRTRICGSFRGKTVCDQKATGYVGRFTSPGYPGDYPPGQLCSYTIRRADPSVCEVELDFRLFDVRTFRSTCARDFLELPDGTLMCGRTAGSRLLKFAPYNDILMLRFNSDGFGSGQGFDIFVRQRQNSCSQIQINTTSTHCCPAPCRAELTAASGRLTSPGFPLNYAPRLRCVYSLKRPDPRTCRVRLAFPTFDVEASTHCAKDYLELPDRTRLCGRGAANRILEYTTTREDETLDLNFVTDGSGSGQGFDMQITQIPNSCGSTPPSSVDCDTVVSGQTAVLSSPSYPADYPSNAACTITVYRLDPRTCAVRVEFLDFDMEDSAGCSADYLELGGERLCGSQRPPDKGKVMWTLGVRG</sequence>
<dbReference type="Proteomes" id="UP001235939">
    <property type="component" value="Chromosome 22"/>
</dbReference>
<accession>A0ABY6LP43</accession>
<evidence type="ECO:0000256" key="1">
    <source>
        <dbReference type="ARBA" id="ARBA00023157"/>
    </source>
</evidence>
<keyword evidence="1" id="KW-1015">Disulfide bond</keyword>
<dbReference type="PANTHER" id="PTHR24255:SF31">
    <property type="entry name" value="CUBILIN-LIKE PROTEIN"/>
    <property type="match status" value="1"/>
</dbReference>
<keyword evidence="5" id="KW-1185">Reference proteome</keyword>
<proteinExistence type="predicted"/>
<feature type="domain" description="CUB" evidence="3">
    <location>
        <begin position="7"/>
        <end position="75"/>
    </location>
</feature>
<reference evidence="4 5" key="1">
    <citation type="submission" date="2022-03" db="EMBL/GenBank/DDBJ databases">
        <title>A chromosomal length assembly of Cordylochernes scorpioides.</title>
        <authorList>
            <person name="Zeh D."/>
            <person name="Zeh J."/>
        </authorList>
    </citation>
    <scope>NUCLEOTIDE SEQUENCE [LARGE SCALE GENOMIC DNA]</scope>
    <source>
        <strain evidence="4">IN4F17</strain>
        <tissue evidence="4">Whole Body</tissue>
    </source>
</reference>
<feature type="domain" description="CUB" evidence="3">
    <location>
        <begin position="295"/>
        <end position="414"/>
    </location>
</feature>
<name>A0ABY6LP43_9ARAC</name>
<feature type="domain" description="CUB" evidence="3">
    <location>
        <begin position="225"/>
        <end position="290"/>
    </location>
</feature>
<feature type="domain" description="CUB" evidence="3">
    <location>
        <begin position="435"/>
        <end position="546"/>
    </location>
</feature>
<feature type="domain" description="CUB" evidence="3">
    <location>
        <begin position="76"/>
        <end position="199"/>
    </location>
</feature>
<gene>
    <name evidence="4" type="ORF">LAZ67_22001621</name>
</gene>
<dbReference type="PROSITE" id="PS01180">
    <property type="entry name" value="CUB"/>
    <property type="match status" value="6"/>
</dbReference>
<evidence type="ECO:0000313" key="4">
    <source>
        <dbReference type="EMBL" id="UYV82979.1"/>
    </source>
</evidence>
<dbReference type="CDD" id="cd00041">
    <property type="entry name" value="CUB"/>
    <property type="match status" value="6"/>
</dbReference>
<dbReference type="PANTHER" id="PTHR24255">
    <property type="entry name" value="COMPLEMENT COMPONENT 1, S SUBCOMPONENT-RELATED"/>
    <property type="match status" value="1"/>
</dbReference>
<dbReference type="InterPro" id="IPR035914">
    <property type="entry name" value="Sperma_CUB_dom_sf"/>
</dbReference>
<feature type="domain" description="CUB" evidence="3">
    <location>
        <begin position="560"/>
        <end position="647"/>
    </location>
</feature>
<comment type="caution">
    <text evidence="2">Lacks conserved residue(s) required for the propagation of feature annotation.</text>
</comment>
<evidence type="ECO:0000259" key="3">
    <source>
        <dbReference type="PROSITE" id="PS01180"/>
    </source>
</evidence>
<dbReference type="Pfam" id="PF00431">
    <property type="entry name" value="CUB"/>
    <property type="match status" value="6"/>
</dbReference>
<evidence type="ECO:0000256" key="2">
    <source>
        <dbReference type="PROSITE-ProRule" id="PRU00059"/>
    </source>
</evidence>
<organism evidence="4 5">
    <name type="scientific">Cordylochernes scorpioides</name>
    <dbReference type="NCBI Taxonomy" id="51811"/>
    <lineage>
        <taxon>Eukaryota</taxon>
        <taxon>Metazoa</taxon>
        <taxon>Ecdysozoa</taxon>
        <taxon>Arthropoda</taxon>
        <taxon>Chelicerata</taxon>
        <taxon>Arachnida</taxon>
        <taxon>Pseudoscorpiones</taxon>
        <taxon>Cheliferoidea</taxon>
        <taxon>Chernetidae</taxon>
        <taxon>Cordylochernes</taxon>
    </lineage>
</organism>
<dbReference type="SUPFAM" id="SSF49854">
    <property type="entry name" value="Spermadhesin, CUB domain"/>
    <property type="match status" value="6"/>
</dbReference>
<dbReference type="SMART" id="SM00042">
    <property type="entry name" value="CUB"/>
    <property type="match status" value="4"/>
</dbReference>
<evidence type="ECO:0000313" key="5">
    <source>
        <dbReference type="Proteomes" id="UP001235939"/>
    </source>
</evidence>
<dbReference type="Gene3D" id="2.60.120.290">
    <property type="entry name" value="Spermadhesin, CUB domain"/>
    <property type="match status" value="6"/>
</dbReference>